<evidence type="ECO:0000313" key="4">
    <source>
        <dbReference type="Proteomes" id="UP000515158"/>
    </source>
</evidence>
<feature type="domain" description="Chitin-binding type-2" evidence="3">
    <location>
        <begin position="106"/>
        <end position="162"/>
    </location>
</feature>
<evidence type="ECO:0000313" key="5">
    <source>
        <dbReference type="RefSeq" id="XP_034251955.1"/>
    </source>
</evidence>
<organism evidence="5">
    <name type="scientific">Thrips palmi</name>
    <name type="common">Melon thrips</name>
    <dbReference type="NCBI Taxonomy" id="161013"/>
    <lineage>
        <taxon>Eukaryota</taxon>
        <taxon>Metazoa</taxon>
        <taxon>Ecdysozoa</taxon>
        <taxon>Arthropoda</taxon>
        <taxon>Hexapoda</taxon>
        <taxon>Insecta</taxon>
        <taxon>Pterygota</taxon>
        <taxon>Neoptera</taxon>
        <taxon>Paraneoptera</taxon>
        <taxon>Thysanoptera</taxon>
        <taxon>Terebrantia</taxon>
        <taxon>Thripoidea</taxon>
        <taxon>Thripidae</taxon>
        <taxon>Thrips</taxon>
    </lineage>
</organism>
<dbReference type="PROSITE" id="PS50940">
    <property type="entry name" value="CHIT_BIND_II"/>
    <property type="match status" value="1"/>
</dbReference>
<feature type="signal peptide" evidence="2">
    <location>
        <begin position="1"/>
        <end position="20"/>
    </location>
</feature>
<dbReference type="KEGG" id="tpal:117651751"/>
<keyword evidence="4" id="KW-1185">Reference proteome</keyword>
<sequence>MASKVFVLLVAAFVAVAVEASLAPSARLRGGLRALVDDPECASKRQLTCSDCKTQVRCDKVGGVWFYLGTNTCGGTTPYCEPVNGTCTGDVSLVDDKCTEPEPVNTFNCPSDGYWPDVTNCAKYYICSDGKAYAYDCSSFGNAVYDHKSSSCLARSEATCVTLTCRSPGSFVAYNPDPSIYSFCRSTNSSEAAVLKCEEGRTFSTINNECQVACTKAGRIALADKKRFYDCVDLGNGRMSQPTPGRCPGTSEFNPSLGRCAEKGAPVVTTPAPRTTTRAPTTVP</sequence>
<dbReference type="SMART" id="SM00494">
    <property type="entry name" value="ChtBD2"/>
    <property type="match status" value="2"/>
</dbReference>
<dbReference type="Proteomes" id="UP000515158">
    <property type="component" value="Unplaced"/>
</dbReference>
<dbReference type="SUPFAM" id="SSF57625">
    <property type="entry name" value="Invertebrate chitin-binding proteins"/>
    <property type="match status" value="1"/>
</dbReference>
<gene>
    <name evidence="5" type="primary">LOC117651751</name>
</gene>
<dbReference type="GeneID" id="117651751"/>
<dbReference type="OrthoDB" id="6020543at2759"/>
<dbReference type="InterPro" id="IPR002557">
    <property type="entry name" value="Chitin-bd_dom"/>
</dbReference>
<feature type="chain" id="PRO_5027665332" evidence="2">
    <location>
        <begin position="21"/>
        <end position="284"/>
    </location>
</feature>
<dbReference type="GO" id="GO:0008061">
    <property type="term" value="F:chitin binding"/>
    <property type="evidence" value="ECO:0007669"/>
    <property type="project" value="InterPro"/>
</dbReference>
<dbReference type="AlphaFoldDB" id="A0A6P9A3C8"/>
<dbReference type="GO" id="GO:0005576">
    <property type="term" value="C:extracellular region"/>
    <property type="evidence" value="ECO:0007669"/>
    <property type="project" value="InterPro"/>
</dbReference>
<dbReference type="Gene3D" id="2.170.140.10">
    <property type="entry name" value="Chitin binding domain"/>
    <property type="match status" value="1"/>
</dbReference>
<dbReference type="Pfam" id="PF01607">
    <property type="entry name" value="CBM_14"/>
    <property type="match status" value="1"/>
</dbReference>
<dbReference type="InterPro" id="IPR036508">
    <property type="entry name" value="Chitin-bd_dom_sf"/>
</dbReference>
<proteinExistence type="predicted"/>
<dbReference type="RefSeq" id="XP_034251955.1">
    <property type="nucleotide sequence ID" value="XM_034396064.1"/>
</dbReference>
<evidence type="ECO:0000256" key="2">
    <source>
        <dbReference type="SAM" id="SignalP"/>
    </source>
</evidence>
<keyword evidence="2" id="KW-0732">Signal</keyword>
<reference evidence="5" key="1">
    <citation type="submission" date="2025-08" db="UniProtKB">
        <authorList>
            <consortium name="RefSeq"/>
        </authorList>
    </citation>
    <scope>IDENTIFICATION</scope>
    <source>
        <tissue evidence="5">Total insect</tissue>
    </source>
</reference>
<protein>
    <submittedName>
        <fullName evidence="5">Uncharacterized protein LOC117651751</fullName>
    </submittedName>
</protein>
<evidence type="ECO:0000256" key="1">
    <source>
        <dbReference type="SAM" id="MobiDB-lite"/>
    </source>
</evidence>
<accession>A0A6P9A3C8</accession>
<dbReference type="InParanoid" id="A0A6P9A3C8"/>
<name>A0A6P9A3C8_THRPL</name>
<evidence type="ECO:0000259" key="3">
    <source>
        <dbReference type="PROSITE" id="PS50940"/>
    </source>
</evidence>
<feature type="compositionally biased region" description="Low complexity" evidence="1">
    <location>
        <begin position="265"/>
        <end position="284"/>
    </location>
</feature>
<feature type="region of interest" description="Disordered" evidence="1">
    <location>
        <begin position="263"/>
        <end position="284"/>
    </location>
</feature>